<dbReference type="Gene3D" id="2.40.30.10">
    <property type="entry name" value="Translation factors"/>
    <property type="match status" value="1"/>
</dbReference>
<feature type="transmembrane region" description="Helical" evidence="9">
    <location>
        <begin position="49"/>
        <end position="70"/>
    </location>
</feature>
<feature type="transmembrane region" description="Helical" evidence="9">
    <location>
        <begin position="91"/>
        <end position="108"/>
    </location>
</feature>
<dbReference type="Gene3D" id="3.40.50.80">
    <property type="entry name" value="Nucleotide-binding domain of ferredoxin-NADP reductase (FNR) module"/>
    <property type="match status" value="1"/>
</dbReference>
<keyword evidence="3" id="KW-0001">2Fe-2S</keyword>
<dbReference type="InterPro" id="IPR039261">
    <property type="entry name" value="FNR_nucleotide-bd"/>
</dbReference>
<evidence type="ECO:0000256" key="7">
    <source>
        <dbReference type="ARBA" id="ARBA00023004"/>
    </source>
</evidence>
<dbReference type="CDD" id="cd00207">
    <property type="entry name" value="fer2"/>
    <property type="match status" value="1"/>
</dbReference>
<dbReference type="InterPro" id="IPR008333">
    <property type="entry name" value="Cbr1-like_FAD-bd_dom"/>
</dbReference>
<feature type="domain" description="2Fe-2S ferredoxin-type" evidence="10">
    <location>
        <begin position="562"/>
        <end position="654"/>
    </location>
</feature>
<dbReference type="Pfam" id="PF00175">
    <property type="entry name" value="NAD_binding_1"/>
    <property type="match status" value="1"/>
</dbReference>
<name>A0A1C3E9B3_9GAMM</name>
<dbReference type="PROSITE" id="PS51384">
    <property type="entry name" value="FAD_FR"/>
    <property type="match status" value="1"/>
</dbReference>
<evidence type="ECO:0000256" key="1">
    <source>
        <dbReference type="ARBA" id="ARBA00001974"/>
    </source>
</evidence>
<keyword evidence="9" id="KW-0812">Transmembrane</keyword>
<dbReference type="GO" id="GO:0006629">
    <property type="term" value="P:lipid metabolic process"/>
    <property type="evidence" value="ECO:0007669"/>
    <property type="project" value="InterPro"/>
</dbReference>
<dbReference type="Gene3D" id="3.10.20.30">
    <property type="match status" value="1"/>
</dbReference>
<evidence type="ECO:0000256" key="4">
    <source>
        <dbReference type="ARBA" id="ARBA00022723"/>
    </source>
</evidence>
<evidence type="ECO:0000256" key="9">
    <source>
        <dbReference type="SAM" id="Phobius"/>
    </source>
</evidence>
<dbReference type="GO" id="GO:0016491">
    <property type="term" value="F:oxidoreductase activity"/>
    <property type="evidence" value="ECO:0007669"/>
    <property type="project" value="UniProtKB-KW"/>
</dbReference>
<keyword evidence="2" id="KW-0285">Flavoprotein</keyword>
<evidence type="ECO:0000259" key="11">
    <source>
        <dbReference type="PROSITE" id="PS51384"/>
    </source>
</evidence>
<accession>A0A1C3E9B3</accession>
<dbReference type="InterPro" id="IPR012675">
    <property type="entry name" value="Beta-grasp_dom_sf"/>
</dbReference>
<dbReference type="GO" id="GO:0050660">
    <property type="term" value="F:flavin adenine dinucleotide binding"/>
    <property type="evidence" value="ECO:0007669"/>
    <property type="project" value="TreeGrafter"/>
</dbReference>
<keyword evidence="13" id="KW-1185">Reference proteome</keyword>
<dbReference type="InterPro" id="IPR036010">
    <property type="entry name" value="2Fe-2S_ferredoxin-like_sf"/>
</dbReference>
<dbReference type="InterPro" id="IPR001041">
    <property type="entry name" value="2Fe-2S_ferredoxin-type"/>
</dbReference>
<feature type="transmembrane region" description="Helical" evidence="9">
    <location>
        <begin position="197"/>
        <end position="215"/>
    </location>
</feature>
<comment type="caution">
    <text evidence="12">The sequence shown here is derived from an EMBL/GenBank/DDBJ whole genome shotgun (WGS) entry which is preliminary data.</text>
</comment>
<evidence type="ECO:0000313" key="13">
    <source>
        <dbReference type="Proteomes" id="UP000094936"/>
    </source>
</evidence>
<dbReference type="Pfam" id="PF00970">
    <property type="entry name" value="FAD_binding_6"/>
    <property type="match status" value="1"/>
</dbReference>
<keyword evidence="9" id="KW-0472">Membrane</keyword>
<keyword evidence="5" id="KW-0274">FAD</keyword>
<feature type="transmembrane region" description="Helical" evidence="9">
    <location>
        <begin position="21"/>
        <end position="43"/>
    </location>
</feature>
<dbReference type="InterPro" id="IPR001433">
    <property type="entry name" value="OxRdtase_FAD/NAD-bd"/>
</dbReference>
<evidence type="ECO:0000256" key="5">
    <source>
        <dbReference type="ARBA" id="ARBA00022827"/>
    </source>
</evidence>
<reference evidence="12 13" key="1">
    <citation type="submission" date="2016-05" db="EMBL/GenBank/DDBJ databases">
        <title>Genomic Taxonomy of the Vibrionaceae.</title>
        <authorList>
            <person name="Gomez-Gil B."/>
            <person name="Enciso-Ibarra J."/>
        </authorList>
    </citation>
    <scope>NUCLEOTIDE SEQUENCE [LARGE SCALE GENOMIC DNA]</scope>
    <source>
        <strain evidence="12 13">CAIM 1920</strain>
    </source>
</reference>
<feature type="transmembrane region" description="Helical" evidence="9">
    <location>
        <begin position="134"/>
        <end position="151"/>
    </location>
</feature>
<organism evidence="12 13">
    <name type="scientific">Veronia pacifica</name>
    <dbReference type="NCBI Taxonomy" id="1080227"/>
    <lineage>
        <taxon>Bacteria</taxon>
        <taxon>Pseudomonadati</taxon>
        <taxon>Pseudomonadota</taxon>
        <taxon>Gammaproteobacteria</taxon>
        <taxon>Vibrionales</taxon>
        <taxon>Vibrionaceae</taxon>
        <taxon>Veronia</taxon>
    </lineage>
</organism>
<dbReference type="Proteomes" id="UP000094936">
    <property type="component" value="Unassembled WGS sequence"/>
</dbReference>
<dbReference type="GO" id="GO:0051537">
    <property type="term" value="F:2 iron, 2 sulfur cluster binding"/>
    <property type="evidence" value="ECO:0007669"/>
    <property type="project" value="UniProtKB-KW"/>
</dbReference>
<dbReference type="InterPro" id="IPR006058">
    <property type="entry name" value="2Fe2S_fd_BS"/>
</dbReference>
<dbReference type="InterPro" id="IPR050415">
    <property type="entry name" value="MRET"/>
</dbReference>
<dbReference type="SUPFAM" id="SSF52343">
    <property type="entry name" value="Ferredoxin reductase-like, C-terminal NADP-linked domain"/>
    <property type="match status" value="1"/>
</dbReference>
<feature type="domain" description="FAD-binding FR-type" evidence="11">
    <location>
        <begin position="305"/>
        <end position="407"/>
    </location>
</feature>
<keyword evidence="6" id="KW-0560">Oxidoreductase</keyword>
<dbReference type="STRING" id="1080227.A8L45_21610"/>
<dbReference type="CDD" id="cd06214">
    <property type="entry name" value="PA_degradation_oxidoreductase_like"/>
    <property type="match status" value="1"/>
</dbReference>
<dbReference type="GO" id="GO:0046872">
    <property type="term" value="F:metal ion binding"/>
    <property type="evidence" value="ECO:0007669"/>
    <property type="project" value="UniProtKB-KW"/>
</dbReference>
<dbReference type="EMBL" id="LYBM01000062">
    <property type="protein sequence ID" value="ODA29835.1"/>
    <property type="molecule type" value="Genomic_DNA"/>
</dbReference>
<proteinExistence type="predicted"/>
<comment type="cofactor">
    <cofactor evidence="1">
        <name>FAD</name>
        <dbReference type="ChEBI" id="CHEBI:57692"/>
    </cofactor>
</comment>
<dbReference type="PANTHER" id="PTHR47354">
    <property type="entry name" value="NADH OXIDOREDUCTASE HCR"/>
    <property type="match status" value="1"/>
</dbReference>
<dbReference type="AlphaFoldDB" id="A0A1C3E9B3"/>
<dbReference type="InterPro" id="IPR017938">
    <property type="entry name" value="Riboflavin_synthase-like_b-brl"/>
</dbReference>
<feature type="transmembrane region" description="Helical" evidence="9">
    <location>
        <begin position="171"/>
        <end position="191"/>
    </location>
</feature>
<evidence type="ECO:0000256" key="8">
    <source>
        <dbReference type="ARBA" id="ARBA00023014"/>
    </source>
</evidence>
<keyword evidence="9" id="KW-1133">Transmembrane helix</keyword>
<dbReference type="PANTHER" id="PTHR47354:SF8">
    <property type="entry name" value="1,2-PHENYLACETYL-COA EPOXIDASE, SUBUNIT E"/>
    <property type="match status" value="1"/>
</dbReference>
<keyword evidence="7" id="KW-0408">Iron</keyword>
<sequence>MSEMSNEMEKNYSDVWQHFMPDIAVGTVALFFAIVIGYVITILTALFGYMSYPIAAAICSYLAFASFTVMHDAGHGGIIKMGSKLKPLEDVLGWICSVPLVLVPYRFFQKIHDRHHAFTNDPDRDPDHFTFGKQWYMVLLNCVYIPFRYHWMSVTSLRNLKVFRDTYPSTIAYFAFMLSGIAIMVMNGFVIEFLTFILIPGIFAVIVLPLFFDYIPHHPHKSQDRFQNTRIFTGQLWNILLLGQSYHLIHHLYPRLPWYKYQDVFHEVLPELEAQGSPIESIGSGPRPGWLKSPLASGLKDGGKSINMLLEVASIAPVTDDSVMVSFALPPGERLQYRAGQYLTVSKWLNNAHQTRCYSICSSPESGLLQIGVRETKKGLMSGYINQTLESGNELIVRGPFGTFAFPALHSLNVSRLVLIAGGSGFTPILSILESAFHHRNITHVDLIYANRDVNSIMFLDEIMELKKKYGDRLSVNHVISRDPGQSLGVSGRLDREMLLSLLPELSGSNTHYQQDTDFYICGPEGMKQQMVDTLSECNVSEPRVHVEDFVPATAVPIGAQHEVIVNLTNGNKFVLKVASNQTILQVANSLGIGLPHACGNGTCGTCKFRVVDGEAIKIDNSIPGITEDEQKAGFTLVCQCKPNSPLVISEQTH</sequence>
<dbReference type="SUPFAM" id="SSF63380">
    <property type="entry name" value="Riboflavin synthase domain-like"/>
    <property type="match status" value="1"/>
</dbReference>
<dbReference type="PROSITE" id="PS51085">
    <property type="entry name" value="2FE2S_FER_2"/>
    <property type="match status" value="1"/>
</dbReference>
<evidence type="ECO:0000256" key="6">
    <source>
        <dbReference type="ARBA" id="ARBA00023002"/>
    </source>
</evidence>
<dbReference type="OrthoDB" id="9796486at2"/>
<dbReference type="Pfam" id="PF00111">
    <property type="entry name" value="Fer2"/>
    <property type="match status" value="1"/>
</dbReference>
<dbReference type="PRINTS" id="PR00410">
    <property type="entry name" value="PHEHYDRXLASE"/>
</dbReference>
<keyword evidence="8" id="KW-0411">Iron-sulfur</keyword>
<dbReference type="InterPro" id="IPR017927">
    <property type="entry name" value="FAD-bd_FR_type"/>
</dbReference>
<keyword evidence="4" id="KW-0479">Metal-binding</keyword>
<evidence type="ECO:0000256" key="2">
    <source>
        <dbReference type="ARBA" id="ARBA00022630"/>
    </source>
</evidence>
<dbReference type="InterPro" id="IPR005804">
    <property type="entry name" value="FA_desaturase_dom"/>
</dbReference>
<protein>
    <submittedName>
        <fullName evidence="12">Uncharacterized protein</fullName>
    </submittedName>
</protein>
<gene>
    <name evidence="12" type="ORF">A8L45_21610</name>
</gene>
<evidence type="ECO:0000259" key="10">
    <source>
        <dbReference type="PROSITE" id="PS51085"/>
    </source>
</evidence>
<evidence type="ECO:0000256" key="3">
    <source>
        <dbReference type="ARBA" id="ARBA00022714"/>
    </source>
</evidence>
<evidence type="ECO:0000313" key="12">
    <source>
        <dbReference type="EMBL" id="ODA29835.1"/>
    </source>
</evidence>
<dbReference type="Pfam" id="PF00487">
    <property type="entry name" value="FA_desaturase"/>
    <property type="match status" value="1"/>
</dbReference>
<dbReference type="SUPFAM" id="SSF54292">
    <property type="entry name" value="2Fe-2S ferredoxin-like"/>
    <property type="match status" value="1"/>
</dbReference>
<dbReference type="RefSeq" id="WP_068905431.1">
    <property type="nucleotide sequence ID" value="NZ_JBHUIF010000015.1"/>
</dbReference>
<dbReference type="PROSITE" id="PS00197">
    <property type="entry name" value="2FE2S_FER_1"/>
    <property type="match status" value="1"/>
</dbReference>